<dbReference type="Proteomes" id="UP000247480">
    <property type="component" value="Unassembled WGS sequence"/>
</dbReference>
<dbReference type="AlphaFoldDB" id="A0A2V0QT80"/>
<sequence>MPCVTLLRHKSAQCRTFKIGRGASRKECDAERRTIVESIVAHTTASECRAAR</sequence>
<gene>
    <name evidence="1" type="ORF">KPSA1_06934</name>
</gene>
<comment type="caution">
    <text evidence="1">The sequence shown here is derived from an EMBL/GenBank/DDBJ whole genome shotgun (WGS) entry which is preliminary data.</text>
</comment>
<accession>A0A2V0QT80</accession>
<organism evidence="1 2">
    <name type="scientific">Pseudomonas syringae pv. actinidiae</name>
    <dbReference type="NCBI Taxonomy" id="103796"/>
    <lineage>
        <taxon>Bacteria</taxon>
        <taxon>Pseudomonadati</taxon>
        <taxon>Pseudomonadota</taxon>
        <taxon>Gammaproteobacteria</taxon>
        <taxon>Pseudomonadales</taxon>
        <taxon>Pseudomonadaceae</taxon>
        <taxon>Pseudomonas</taxon>
        <taxon>Pseudomonas syringae</taxon>
    </lineage>
</organism>
<dbReference type="AntiFam" id="ANF00261">
    <property type="entry name" value="Protein of unknown function (DUF1534)"/>
</dbReference>
<protein>
    <submittedName>
        <fullName evidence="1">Uncharacterized protein</fullName>
    </submittedName>
</protein>
<name>A0A2V0QT80_PSESF</name>
<evidence type="ECO:0000313" key="1">
    <source>
        <dbReference type="EMBL" id="GBH13445.1"/>
    </source>
</evidence>
<evidence type="ECO:0000313" key="2">
    <source>
        <dbReference type="Proteomes" id="UP000247480"/>
    </source>
</evidence>
<dbReference type="EMBL" id="BGJZ01000352">
    <property type="protein sequence ID" value="GBH13445.1"/>
    <property type="molecule type" value="Genomic_DNA"/>
</dbReference>
<proteinExistence type="predicted"/>
<reference evidence="1 2" key="1">
    <citation type="submission" date="2018-04" db="EMBL/GenBank/DDBJ databases">
        <title>Draft genome sequence of Pseudomonas syringae pv. actinidiae biovar 1 strains isolated from kiwifruit in Kagawa prefecture.</title>
        <authorList>
            <person name="Tabuchi M."/>
            <person name="Saito M."/>
            <person name="Fujiwara S."/>
            <person name="Sasa N."/>
            <person name="Akimitsu K."/>
            <person name="Gomi K."/>
            <person name="Konishi-Sugita S."/>
            <person name="Hamano K."/>
            <person name="Kataoka I."/>
        </authorList>
    </citation>
    <scope>NUCLEOTIDE SEQUENCE [LARGE SCALE GENOMIC DNA]</scope>
    <source>
        <strain evidence="1 2">MAFF212206</strain>
    </source>
</reference>